<dbReference type="SUPFAM" id="SSF51419">
    <property type="entry name" value="PLP-binding barrel"/>
    <property type="match status" value="1"/>
</dbReference>
<evidence type="ECO:0000259" key="3">
    <source>
        <dbReference type="Pfam" id="PF13372"/>
    </source>
</evidence>
<evidence type="ECO:0000259" key="2">
    <source>
        <dbReference type="Pfam" id="PF01168"/>
    </source>
</evidence>
<feature type="domain" description="Alginate export" evidence="3">
    <location>
        <begin position="538"/>
        <end position="800"/>
    </location>
</feature>
<dbReference type="InterPro" id="IPR053728">
    <property type="entry name" value="Alginate_Permeability_Chnl"/>
</dbReference>
<feature type="region of interest" description="Disordered" evidence="1">
    <location>
        <begin position="1282"/>
        <end position="1302"/>
    </location>
</feature>
<organism evidence="4 5">
    <name type="scientific">Ostreobium quekettii</name>
    <dbReference type="NCBI Taxonomy" id="121088"/>
    <lineage>
        <taxon>Eukaryota</taxon>
        <taxon>Viridiplantae</taxon>
        <taxon>Chlorophyta</taxon>
        <taxon>core chlorophytes</taxon>
        <taxon>Ulvophyceae</taxon>
        <taxon>TCBD clade</taxon>
        <taxon>Bryopsidales</taxon>
        <taxon>Ostreobineae</taxon>
        <taxon>Ostreobiaceae</taxon>
        <taxon>Ostreobium</taxon>
    </lineage>
</organism>
<dbReference type="InterPro" id="IPR029066">
    <property type="entry name" value="PLP-binding_barrel"/>
</dbReference>
<evidence type="ECO:0000313" key="4">
    <source>
        <dbReference type="EMBL" id="CAD7701992.1"/>
    </source>
</evidence>
<dbReference type="InterPro" id="IPR025388">
    <property type="entry name" value="Alginate_export_dom"/>
</dbReference>
<dbReference type="Proteomes" id="UP000708148">
    <property type="component" value="Unassembled WGS sequence"/>
</dbReference>
<sequence>MSMKELVDLLQMSLYHETRRRGLKMRQISALLDISMRKVSQLATRLRRNFAEEEVEQELPRRIEFMLWAESLSHARILQLLKHSPTEDVEEALEQLVEQKRVKREGDDEDSWVYEVVRSEFRLVSQDWLARIDGLNNLLSTVANAVDARFFHDDPHAFARTLSLRVREEDMPRLHALYNDVIWETLRELDALAKEDEDAQEIDLSLVWAPYDQAITETGFACPTSLPHRHDLENVSVCAGQEMVPESTLEQIEEEAVIEWDLEPSNNQTVNNTSPNNSTIGENNTTPGEVEVGEMATFVECGDQEQTPEYCAAEVLEWSYDASSQTLRLEDSRAYMNCCGEREIKAYKVAEATYELRETDDPAILEDGSEARCGCMCVFDYGIQIPEVEEGVITVRVKRDTSDQEGIELDWEGTLDLGQGSGAETLDTTDAAQTPKQAEQPATEEGWSKAWSVKPDPAFAEPEKKGPRGSSPPSLGAEVRPRVETRRTDDTWSEVMSYRVRLDVSGRVGRLEGFIQPQASGVYGLTGTRNLNTPGIGIFQAYLRYGEERLNVQAGRFQITYGEELVWSRAEWNQIGRASDGVRIHGVPLEGLAIDAFGVKYANFPDINGVTAPAYTFDSYMGALVVQLEPSLLAPAMQEIDVYALRDHRSTPTNYDGPNRDRITAFGTRLKGKWSLVDARLEVVGQVGDNCTLALADNQSAECVDYEDVRQRRGFMGEAEVGVALIDTLRLELGGIYASGDDETTEDVIEAYDPLYAAAHRHLGLADIFRRTDIFQARTGLTFDNKRVMLDLMAHHFWDAALDPRGLEVDVTARYKFKDGLTLQTGFSHLFPTSSDQVAVTWAYLQAIAAFRNLSVRRDAMKKTIHHQHQDYLALLTEFLLRRTLDEQTWEARRAQQMEVLERKERIWSREPGELATWLRPYLGHIALQLEMTEPALQQMKGYLTDEERAEYTRLVTYRAKLLDEKQMKTPHTRTYQNYRKTFAKIAAPFAFVDLDLLDANIAQVLSYSGDKPVRLGSKSIRCAPIMRKILAADPRFRGVLCFTAAEALWLFEQGFNDLLVAYPTWDMAQLEAVARHTTETPEITLMADCEEHLARYELAASQAGHIIRVCLDLDMGTNHLGLHFGALRTTLRDPNKVLDLARRILESPHLELDGLMGYEGQIAGTADAVPGQRAMNLVKRALKRMSSAEVVDRRAMLVQAIEALDRPLRFINAGGSGSLKLNAGEEVVTEVTAGSAFYGPILFGHHADYTYYPAAGFAIPIVRQPTPDIFTCLGGGYTSSGAGGPETLPRPHLPEGAKLTPFEGAGEVQTPVKYRGEERLSLGDPIFMRHAKAGELCERFERLYLCRDEEVVEEALTYRGQGQCFL</sequence>
<dbReference type="InterPro" id="IPR001608">
    <property type="entry name" value="Ala_racemase_N"/>
</dbReference>
<proteinExistence type="predicted"/>
<dbReference type="GO" id="GO:0008721">
    <property type="term" value="F:D-serine ammonia-lyase activity"/>
    <property type="evidence" value="ECO:0007669"/>
    <property type="project" value="TreeGrafter"/>
</dbReference>
<dbReference type="Gene3D" id="3.20.20.10">
    <property type="entry name" value="Alanine racemase"/>
    <property type="match status" value="1"/>
</dbReference>
<name>A0A8S1J3H8_9CHLO</name>
<dbReference type="InterPro" id="IPR051466">
    <property type="entry name" value="D-amino_acid_metab_enzyme"/>
</dbReference>
<dbReference type="Gene3D" id="2.40.160.100">
    <property type="match status" value="1"/>
</dbReference>
<dbReference type="EMBL" id="CAJHUC010001680">
    <property type="protein sequence ID" value="CAD7701992.1"/>
    <property type="molecule type" value="Genomic_DNA"/>
</dbReference>
<evidence type="ECO:0008006" key="6">
    <source>
        <dbReference type="Google" id="ProtNLM"/>
    </source>
</evidence>
<evidence type="ECO:0000313" key="5">
    <source>
        <dbReference type="Proteomes" id="UP000708148"/>
    </source>
</evidence>
<keyword evidence="5" id="KW-1185">Reference proteome</keyword>
<dbReference type="OrthoDB" id="20198at2759"/>
<dbReference type="PANTHER" id="PTHR28004:SF2">
    <property type="entry name" value="D-SERINE DEHYDRATASE"/>
    <property type="match status" value="1"/>
</dbReference>
<feature type="compositionally biased region" description="Polar residues" evidence="1">
    <location>
        <begin position="426"/>
        <end position="437"/>
    </location>
</feature>
<comment type="caution">
    <text evidence="4">The sequence shown here is derived from an EMBL/GenBank/DDBJ whole genome shotgun (WGS) entry which is preliminary data.</text>
</comment>
<feature type="domain" description="Alanine racemase N-terminal" evidence="2">
    <location>
        <begin position="993"/>
        <end position="1240"/>
    </location>
</feature>
<dbReference type="Pfam" id="PF01168">
    <property type="entry name" value="Ala_racemase_N"/>
    <property type="match status" value="1"/>
</dbReference>
<reference evidence="4" key="1">
    <citation type="submission" date="2020-12" db="EMBL/GenBank/DDBJ databases">
        <authorList>
            <person name="Iha C."/>
        </authorList>
    </citation>
    <scope>NUCLEOTIDE SEQUENCE</scope>
</reference>
<accession>A0A8S1J3H8</accession>
<gene>
    <name evidence="4" type="ORF">OSTQU699_LOCUS7349</name>
</gene>
<dbReference type="Pfam" id="PF13372">
    <property type="entry name" value="Alginate_exp"/>
    <property type="match status" value="1"/>
</dbReference>
<evidence type="ECO:0000256" key="1">
    <source>
        <dbReference type="SAM" id="MobiDB-lite"/>
    </source>
</evidence>
<dbReference type="CDD" id="cd06813">
    <property type="entry name" value="PLPDE_III_DSD_D-TA_like_2"/>
    <property type="match status" value="1"/>
</dbReference>
<feature type="region of interest" description="Disordered" evidence="1">
    <location>
        <begin position="411"/>
        <end position="486"/>
    </location>
</feature>
<dbReference type="PANTHER" id="PTHR28004">
    <property type="entry name" value="ZGC:162816-RELATED"/>
    <property type="match status" value="1"/>
</dbReference>
<protein>
    <recommendedName>
        <fullName evidence="6">Alanine racemase N-terminal domain-containing protein</fullName>
    </recommendedName>
</protein>
<dbReference type="GO" id="GO:0036088">
    <property type="term" value="P:D-serine catabolic process"/>
    <property type="evidence" value="ECO:0007669"/>
    <property type="project" value="TreeGrafter"/>
</dbReference>